<evidence type="ECO:0000313" key="4">
    <source>
        <dbReference type="EMBL" id="KAE9213204.1"/>
    </source>
</evidence>
<proteinExistence type="predicted"/>
<dbReference type="Proteomes" id="UP000486351">
    <property type="component" value="Unassembled WGS sequence"/>
</dbReference>
<dbReference type="Proteomes" id="UP000460718">
    <property type="component" value="Unassembled WGS sequence"/>
</dbReference>
<evidence type="ECO:0000256" key="1">
    <source>
        <dbReference type="SAM" id="SignalP"/>
    </source>
</evidence>
<dbReference type="AlphaFoldDB" id="A0A6A3K113"/>
<comment type="caution">
    <text evidence="2">The sequence shown here is derived from an EMBL/GenBank/DDBJ whole genome shotgun (WGS) entry which is preliminary data.</text>
</comment>
<dbReference type="EMBL" id="QXFY01004404">
    <property type="protein sequence ID" value="KAE9277737.1"/>
    <property type="molecule type" value="Genomic_DNA"/>
</dbReference>
<evidence type="ECO:0000313" key="3">
    <source>
        <dbReference type="EMBL" id="KAE9097811.1"/>
    </source>
</evidence>
<accession>A0A6A3K113</accession>
<evidence type="ECO:0000313" key="2">
    <source>
        <dbReference type="EMBL" id="KAE8998074.1"/>
    </source>
</evidence>
<protein>
    <recommendedName>
        <fullName evidence="10">Secreted protein</fullName>
    </recommendedName>
</protein>
<dbReference type="Proteomes" id="UP000476176">
    <property type="component" value="Unassembled WGS sequence"/>
</dbReference>
<organism evidence="2 6">
    <name type="scientific">Phytophthora fragariae</name>
    <dbReference type="NCBI Taxonomy" id="53985"/>
    <lineage>
        <taxon>Eukaryota</taxon>
        <taxon>Sar</taxon>
        <taxon>Stramenopiles</taxon>
        <taxon>Oomycota</taxon>
        <taxon>Peronosporomycetes</taxon>
        <taxon>Peronosporales</taxon>
        <taxon>Peronosporaceae</taxon>
        <taxon>Phytophthora</taxon>
    </lineage>
</organism>
<dbReference type="EMBL" id="QXFW01001022">
    <property type="protein sequence ID" value="KAE8998074.1"/>
    <property type="molecule type" value="Genomic_DNA"/>
</dbReference>
<keyword evidence="1" id="KW-0732">Signal</keyword>
<evidence type="ECO:0008006" key="10">
    <source>
        <dbReference type="Google" id="ProtNLM"/>
    </source>
</evidence>
<evidence type="ECO:0000313" key="8">
    <source>
        <dbReference type="Proteomes" id="UP000486351"/>
    </source>
</evidence>
<evidence type="ECO:0000313" key="7">
    <source>
        <dbReference type="Proteomes" id="UP000476176"/>
    </source>
</evidence>
<name>A0A6A3K113_9STRA</name>
<dbReference type="Proteomes" id="UP000488956">
    <property type="component" value="Unassembled WGS sequence"/>
</dbReference>
<evidence type="ECO:0000313" key="9">
    <source>
        <dbReference type="Proteomes" id="UP000488956"/>
    </source>
</evidence>
<sequence>MTKLAYTILCLLYKCRCGVYVSLKCFCCSFEGRHFRWTICYGCKRTSCLLFDYGQVTIGSTPACFLHGQ</sequence>
<evidence type="ECO:0000313" key="6">
    <source>
        <dbReference type="Proteomes" id="UP000460718"/>
    </source>
</evidence>
<dbReference type="EMBL" id="QXFX01001048">
    <property type="protein sequence ID" value="KAE9097811.1"/>
    <property type="molecule type" value="Genomic_DNA"/>
</dbReference>
<dbReference type="EMBL" id="QXGC01001032">
    <property type="protein sequence ID" value="KAE9213204.1"/>
    <property type="molecule type" value="Genomic_DNA"/>
</dbReference>
<reference evidence="6 7" key="1">
    <citation type="submission" date="2018-09" db="EMBL/GenBank/DDBJ databases">
        <title>Genomic investigation of the strawberry pathogen Phytophthora fragariae indicates pathogenicity is determined by transcriptional variation in three key races.</title>
        <authorList>
            <person name="Adams T.M."/>
            <person name="Armitage A.D."/>
            <person name="Sobczyk M.K."/>
            <person name="Bates H.J."/>
            <person name="Dunwell J.M."/>
            <person name="Nellist C.F."/>
            <person name="Harrison R.J."/>
        </authorList>
    </citation>
    <scope>NUCLEOTIDE SEQUENCE [LARGE SCALE GENOMIC DNA]</scope>
    <source>
        <strain evidence="4 7">BC-23</strain>
        <strain evidence="5 8">NOV-77</strain>
        <strain evidence="3 9">ONT-3</strain>
        <strain evidence="2 6">SCRP245</strain>
    </source>
</reference>
<feature type="chain" id="PRO_5036164672" description="Secreted protein" evidence="1">
    <location>
        <begin position="18"/>
        <end position="69"/>
    </location>
</feature>
<evidence type="ECO:0000313" key="5">
    <source>
        <dbReference type="EMBL" id="KAE9277737.1"/>
    </source>
</evidence>
<gene>
    <name evidence="4" type="ORF">PF004_g15417</name>
    <name evidence="5" type="ORF">PF008_g28786</name>
    <name evidence="3" type="ORF">PF010_g15808</name>
    <name evidence="2" type="ORF">PF011_g15208</name>
</gene>
<feature type="signal peptide" evidence="1">
    <location>
        <begin position="1"/>
        <end position="17"/>
    </location>
</feature>